<dbReference type="Proteomes" id="UP001206595">
    <property type="component" value="Unassembled WGS sequence"/>
</dbReference>
<dbReference type="RefSeq" id="XP_051449230.1">
    <property type="nucleotide sequence ID" value="XM_051585259.1"/>
</dbReference>
<reference evidence="1" key="1">
    <citation type="submission" date="2021-06" db="EMBL/GenBank/DDBJ databases">
        <authorList>
            <consortium name="DOE Joint Genome Institute"/>
            <person name="Mondo S.J."/>
            <person name="Amses K.R."/>
            <person name="Simmons D.R."/>
            <person name="Longcore J.E."/>
            <person name="Seto K."/>
            <person name="Alves G.H."/>
            <person name="Bonds A.E."/>
            <person name="Quandt C.A."/>
            <person name="Davis W.J."/>
            <person name="Chang Y."/>
            <person name="Letcher P.M."/>
            <person name="Powell M.J."/>
            <person name="Kuo A."/>
            <person name="Labutti K."/>
            <person name="Pangilinan J."/>
            <person name="Andreopoulos W."/>
            <person name="Tritt A."/>
            <person name="Riley R."/>
            <person name="Hundley H."/>
            <person name="Johnson J."/>
            <person name="Lipzen A."/>
            <person name="Barry K."/>
            <person name="Berbee M.L."/>
            <person name="Buchler N.E."/>
            <person name="Grigoriev I.V."/>
            <person name="Spatafora J.W."/>
            <person name="Stajich J.E."/>
            <person name="James T.Y."/>
        </authorList>
    </citation>
    <scope>NUCLEOTIDE SEQUENCE</scope>
    <source>
        <strain evidence="1">AG</strain>
    </source>
</reference>
<dbReference type="AlphaFoldDB" id="A0AAD5EHZ6"/>
<dbReference type="EMBL" id="MU620893">
    <property type="protein sequence ID" value="KAI8584226.1"/>
    <property type="molecule type" value="Genomic_DNA"/>
</dbReference>
<accession>A0AAD5EHZ6</accession>
<evidence type="ECO:0000313" key="2">
    <source>
        <dbReference type="Proteomes" id="UP001206595"/>
    </source>
</evidence>
<proteinExistence type="predicted"/>
<evidence type="ECO:0000313" key="1">
    <source>
        <dbReference type="EMBL" id="KAI8584226.1"/>
    </source>
</evidence>
<reference evidence="1" key="2">
    <citation type="journal article" date="2022" name="Proc. Natl. Acad. Sci. U.S.A.">
        <title>Diploid-dominant life cycles characterize the early evolution of Fungi.</title>
        <authorList>
            <person name="Amses K.R."/>
            <person name="Simmons D.R."/>
            <person name="Longcore J.E."/>
            <person name="Mondo S.J."/>
            <person name="Seto K."/>
            <person name="Jeronimo G.H."/>
            <person name="Bonds A.E."/>
            <person name="Quandt C.A."/>
            <person name="Davis W.J."/>
            <person name="Chang Y."/>
            <person name="Federici B.A."/>
            <person name="Kuo A."/>
            <person name="LaButti K."/>
            <person name="Pangilinan J."/>
            <person name="Andreopoulos W."/>
            <person name="Tritt A."/>
            <person name="Riley R."/>
            <person name="Hundley H."/>
            <person name="Johnson J."/>
            <person name="Lipzen A."/>
            <person name="Barry K."/>
            <person name="Lang B.F."/>
            <person name="Cuomo C.A."/>
            <person name="Buchler N.E."/>
            <person name="Grigoriev I.V."/>
            <person name="Spatafora J.W."/>
            <person name="Stajich J.E."/>
            <person name="James T.Y."/>
        </authorList>
    </citation>
    <scope>NUCLEOTIDE SEQUENCE</scope>
    <source>
        <strain evidence="1">AG</strain>
    </source>
</reference>
<organism evidence="1 2">
    <name type="scientific">Umbelopsis ramanniana AG</name>
    <dbReference type="NCBI Taxonomy" id="1314678"/>
    <lineage>
        <taxon>Eukaryota</taxon>
        <taxon>Fungi</taxon>
        <taxon>Fungi incertae sedis</taxon>
        <taxon>Mucoromycota</taxon>
        <taxon>Mucoromycotina</taxon>
        <taxon>Umbelopsidomycetes</taxon>
        <taxon>Umbelopsidales</taxon>
        <taxon>Umbelopsidaceae</taxon>
        <taxon>Umbelopsis</taxon>
    </lineage>
</organism>
<keyword evidence="2" id="KW-1185">Reference proteome</keyword>
<name>A0AAD5EHZ6_UMBRA</name>
<protein>
    <submittedName>
        <fullName evidence="1">Uncharacterized protein</fullName>
    </submittedName>
</protein>
<gene>
    <name evidence="1" type="ORF">K450DRAFT_218737</name>
</gene>
<sequence length="52" mass="6129">MIPSHFLCSSPVVIAFIHRSFQILALRFNVRHYYSMARMTFTISTRGQKVRL</sequence>
<comment type="caution">
    <text evidence="1">The sequence shown here is derived from an EMBL/GenBank/DDBJ whole genome shotgun (WGS) entry which is preliminary data.</text>
</comment>
<dbReference type="GeneID" id="75910608"/>